<feature type="region of interest" description="Disordered" evidence="1">
    <location>
        <begin position="1"/>
        <end position="38"/>
    </location>
</feature>
<feature type="compositionally biased region" description="Polar residues" evidence="1">
    <location>
        <begin position="1"/>
        <end position="13"/>
    </location>
</feature>
<proteinExistence type="predicted"/>
<protein>
    <submittedName>
        <fullName evidence="2">Uncharacterized protein</fullName>
    </submittedName>
</protein>
<name>A0A9P7UWK4_9AGAR</name>
<dbReference type="EMBL" id="CM032183">
    <property type="protein sequence ID" value="KAG7095972.1"/>
    <property type="molecule type" value="Genomic_DNA"/>
</dbReference>
<organism evidence="2 3">
    <name type="scientific">Marasmius oreades</name>
    <name type="common">fairy-ring Marasmius</name>
    <dbReference type="NCBI Taxonomy" id="181124"/>
    <lineage>
        <taxon>Eukaryota</taxon>
        <taxon>Fungi</taxon>
        <taxon>Dikarya</taxon>
        <taxon>Basidiomycota</taxon>
        <taxon>Agaricomycotina</taxon>
        <taxon>Agaricomycetes</taxon>
        <taxon>Agaricomycetidae</taxon>
        <taxon>Agaricales</taxon>
        <taxon>Marasmiineae</taxon>
        <taxon>Marasmiaceae</taxon>
        <taxon>Marasmius</taxon>
    </lineage>
</organism>
<keyword evidence="3" id="KW-1185">Reference proteome</keyword>
<dbReference type="Proteomes" id="UP001049176">
    <property type="component" value="Chromosome 3"/>
</dbReference>
<comment type="caution">
    <text evidence="2">The sequence shown here is derived from an EMBL/GenBank/DDBJ whole genome shotgun (WGS) entry which is preliminary data.</text>
</comment>
<dbReference type="AlphaFoldDB" id="A0A9P7UWK4"/>
<accession>A0A9P7UWK4</accession>
<reference evidence="2" key="1">
    <citation type="journal article" date="2021" name="Genome Biol. Evol.">
        <title>The assembled and annotated genome of the fairy-ring fungus Marasmius oreades.</title>
        <authorList>
            <person name="Hiltunen M."/>
            <person name="Ament-Velasquez S.L."/>
            <person name="Johannesson H."/>
        </authorList>
    </citation>
    <scope>NUCLEOTIDE SEQUENCE</scope>
    <source>
        <strain evidence="2">03SP1</strain>
    </source>
</reference>
<sequence>MVAASVDTSATSQADEEAQEPFREVRMPQRRKVNNSSNKRVADLFDEGVDAGLGNDSNNGLNYVASNSTAITTTIYL</sequence>
<evidence type="ECO:0000313" key="3">
    <source>
        <dbReference type="Proteomes" id="UP001049176"/>
    </source>
</evidence>
<dbReference type="GeneID" id="66075731"/>
<evidence type="ECO:0000313" key="2">
    <source>
        <dbReference type="EMBL" id="KAG7095972.1"/>
    </source>
</evidence>
<dbReference type="RefSeq" id="XP_043012442.1">
    <property type="nucleotide sequence ID" value="XM_043151347.1"/>
</dbReference>
<evidence type="ECO:0000256" key="1">
    <source>
        <dbReference type="SAM" id="MobiDB-lite"/>
    </source>
</evidence>
<dbReference type="KEGG" id="more:E1B28_006655"/>
<gene>
    <name evidence="2" type="ORF">E1B28_006655</name>
</gene>